<comment type="caution">
    <text evidence="1">The sequence shown here is derived from an EMBL/GenBank/DDBJ whole genome shotgun (WGS) entry which is preliminary data.</text>
</comment>
<reference evidence="1 2" key="1">
    <citation type="submission" date="2016-11" db="EMBL/GenBank/DDBJ databases">
        <authorList>
            <consortium name="Pathogen Informatics"/>
        </authorList>
    </citation>
    <scope>NUCLEOTIDE SEQUENCE [LARGE SCALE GENOMIC DNA]</scope>
    <source>
        <strain evidence="1 2">696</strain>
    </source>
</reference>
<dbReference type="Proteomes" id="UP000184831">
    <property type="component" value="Unassembled WGS sequence"/>
</dbReference>
<sequence>MSDEQYFGPFWVGIKTRDFCGKRLPKRDHKPWIDDGVYGEIYWGDSAGARELAQHLLDAADAYDALASEFNS</sequence>
<evidence type="ECO:0000313" key="2">
    <source>
        <dbReference type="Proteomes" id="UP000184831"/>
    </source>
</evidence>
<dbReference type="RefSeq" id="WP_005110298.1">
    <property type="nucleotide sequence ID" value="NZ_AP028613.1"/>
</dbReference>
<dbReference type="GeneID" id="93378722"/>
<name>A0AB74FDT2_9MYCO</name>
<proteinExistence type="predicted"/>
<protein>
    <submittedName>
        <fullName evidence="1">Uncharacterized protein</fullName>
    </submittedName>
</protein>
<organism evidence="1 2">
    <name type="scientific">Mycobacteroides abscessus subsp. abscessus</name>
    <dbReference type="NCBI Taxonomy" id="1185650"/>
    <lineage>
        <taxon>Bacteria</taxon>
        <taxon>Bacillati</taxon>
        <taxon>Actinomycetota</taxon>
        <taxon>Actinomycetes</taxon>
        <taxon>Mycobacteriales</taxon>
        <taxon>Mycobacteriaceae</taxon>
        <taxon>Mycobacteroides</taxon>
        <taxon>Mycobacteroides abscessus</taxon>
    </lineage>
</organism>
<evidence type="ECO:0000313" key="1">
    <source>
        <dbReference type="EMBL" id="SIM97809.1"/>
    </source>
</evidence>
<accession>A0AB74FDT2</accession>
<gene>
    <name evidence="1" type="ORF">SAMEA2152244_02858</name>
</gene>
<dbReference type="AlphaFoldDB" id="A0AB74FDT2"/>
<dbReference type="EMBL" id="FSQE01000004">
    <property type="protein sequence ID" value="SIM97809.1"/>
    <property type="molecule type" value="Genomic_DNA"/>
</dbReference>